<keyword evidence="1" id="KW-0540">Nuclease</keyword>
<dbReference type="GO" id="GO:0000723">
    <property type="term" value="P:telomere maintenance"/>
    <property type="evidence" value="ECO:0007669"/>
    <property type="project" value="TreeGrafter"/>
</dbReference>
<dbReference type="GO" id="GO:0031123">
    <property type="term" value="P:RNA 3'-end processing"/>
    <property type="evidence" value="ECO:0007669"/>
    <property type="project" value="UniProtKB-ARBA"/>
</dbReference>
<dbReference type="RefSeq" id="XP_035455728.2">
    <property type="nucleotide sequence ID" value="XM_035599835.2"/>
</dbReference>
<evidence type="ECO:0000259" key="5">
    <source>
        <dbReference type="Pfam" id="PF00753"/>
    </source>
</evidence>
<reference evidence="7" key="1">
    <citation type="submission" date="2025-08" db="UniProtKB">
        <authorList>
            <consortium name="RefSeq"/>
        </authorList>
    </citation>
    <scope>IDENTIFICATION</scope>
    <source>
        <tissue evidence="7">Whole larval tissue</tissue>
    </source>
</reference>
<dbReference type="GO" id="GO:0035312">
    <property type="term" value="F:5'-3' DNA exonuclease activity"/>
    <property type="evidence" value="ECO:0007669"/>
    <property type="project" value="TreeGrafter"/>
</dbReference>
<dbReference type="GO" id="GO:0006303">
    <property type="term" value="P:double-strand break repair via nonhomologous end joining"/>
    <property type="evidence" value="ECO:0007669"/>
    <property type="project" value="TreeGrafter"/>
</dbReference>
<sequence length="381" mass="44134">MQPSFNGKLEEIPFISIDNFSYERDHVSAYFLSHFHGDHISGIERYGLIKLLVKRKIYIYTSEVTVAIIKVRHPDLEPHLKSLALGRNALSIQTKDAEEFLGVTMLPAGHSLGSVMFLFEYKNQNILFTGDFRISKNDVAKYKHLQNNGEPIKIDVLYVDTTFQDRPSFPKRSEVVSDLIPHIKHWLADNPENVVLLSVSAMFGYEGACNQIYDEIKIKANVNEDDWKIFRQFPKQIYGVTDEESRILLRTRRSSHLPQVPLHNILTLDFSALHWTSPNLEEEFLTKESDNRISVCYSTHCGRDELMHFINYLNPTIKKGFPKDFKENNSKLTFYSIFTNRDGDAKENYEISPKKKKIVRKNDDNRKSSGGKRKLAEVLDW</sequence>
<dbReference type="InterPro" id="IPR036866">
    <property type="entry name" value="RibonucZ/Hydroxyglut_hydro"/>
</dbReference>
<dbReference type="InterPro" id="IPR001279">
    <property type="entry name" value="Metallo-B-lactamas"/>
</dbReference>
<dbReference type="PANTHER" id="PTHR23240">
    <property type="entry name" value="DNA CROSS-LINK REPAIR PROTEIN PSO2/SNM1-RELATED"/>
    <property type="match status" value="1"/>
</dbReference>
<evidence type="ECO:0000256" key="4">
    <source>
        <dbReference type="SAM" id="MobiDB-lite"/>
    </source>
</evidence>
<dbReference type="GeneID" id="118279972"/>
<dbReference type="SUPFAM" id="SSF56281">
    <property type="entry name" value="Metallo-hydrolase/oxidoreductase"/>
    <property type="match status" value="1"/>
</dbReference>
<gene>
    <name evidence="7" type="primary">LOC118279972</name>
</gene>
<dbReference type="AlphaFoldDB" id="A0A9R0ETB8"/>
<feature type="region of interest" description="Disordered" evidence="4">
    <location>
        <begin position="358"/>
        <end position="381"/>
    </location>
</feature>
<proteinExistence type="predicted"/>
<accession>A0A9R0ETB8</accession>
<evidence type="ECO:0000256" key="1">
    <source>
        <dbReference type="ARBA" id="ARBA00022722"/>
    </source>
</evidence>
<dbReference type="Gene3D" id="3.40.50.12650">
    <property type="match status" value="1"/>
</dbReference>
<dbReference type="Proteomes" id="UP000829999">
    <property type="component" value="Chromosome 22"/>
</dbReference>
<dbReference type="PANTHER" id="PTHR23240:SF8">
    <property type="entry name" value="PROTEIN ARTEMIS"/>
    <property type="match status" value="1"/>
</dbReference>
<keyword evidence="2" id="KW-0378">Hydrolase</keyword>
<evidence type="ECO:0000256" key="3">
    <source>
        <dbReference type="ARBA" id="ARBA00022839"/>
    </source>
</evidence>
<keyword evidence="3" id="KW-0269">Exonuclease</keyword>
<dbReference type="GO" id="GO:0036297">
    <property type="term" value="P:interstrand cross-link repair"/>
    <property type="evidence" value="ECO:0007669"/>
    <property type="project" value="TreeGrafter"/>
</dbReference>
<name>A0A9R0ETB8_SPOFR</name>
<dbReference type="Pfam" id="PF00753">
    <property type="entry name" value="Lactamase_B"/>
    <property type="match status" value="1"/>
</dbReference>
<evidence type="ECO:0000313" key="6">
    <source>
        <dbReference type="Proteomes" id="UP000829999"/>
    </source>
</evidence>
<keyword evidence="6" id="KW-1185">Reference proteome</keyword>
<dbReference type="Gene3D" id="3.60.15.10">
    <property type="entry name" value="Ribonuclease Z/Hydroxyacylglutathione hydrolase-like"/>
    <property type="match status" value="1"/>
</dbReference>
<protein>
    <submittedName>
        <fullName evidence="7">Protein artemis</fullName>
    </submittedName>
</protein>
<dbReference type="OrthoDB" id="262529at2759"/>
<evidence type="ECO:0000256" key="2">
    <source>
        <dbReference type="ARBA" id="ARBA00022801"/>
    </source>
</evidence>
<evidence type="ECO:0000313" key="7">
    <source>
        <dbReference type="RefSeq" id="XP_035455728.2"/>
    </source>
</evidence>
<organism evidence="6 7">
    <name type="scientific">Spodoptera frugiperda</name>
    <name type="common">Fall armyworm</name>
    <dbReference type="NCBI Taxonomy" id="7108"/>
    <lineage>
        <taxon>Eukaryota</taxon>
        <taxon>Metazoa</taxon>
        <taxon>Ecdysozoa</taxon>
        <taxon>Arthropoda</taxon>
        <taxon>Hexapoda</taxon>
        <taxon>Insecta</taxon>
        <taxon>Pterygota</taxon>
        <taxon>Neoptera</taxon>
        <taxon>Endopterygota</taxon>
        <taxon>Lepidoptera</taxon>
        <taxon>Glossata</taxon>
        <taxon>Ditrysia</taxon>
        <taxon>Noctuoidea</taxon>
        <taxon>Noctuidae</taxon>
        <taxon>Amphipyrinae</taxon>
        <taxon>Spodoptera</taxon>
    </lineage>
</organism>
<dbReference type="GO" id="GO:0003684">
    <property type="term" value="F:damaged DNA binding"/>
    <property type="evidence" value="ECO:0007669"/>
    <property type="project" value="TreeGrafter"/>
</dbReference>
<feature type="domain" description="Metallo-beta-lactamase" evidence="5">
    <location>
        <begin position="20"/>
        <end position="137"/>
    </location>
</feature>